<dbReference type="EC" id="3.6.1.-" evidence="1"/>
<keyword evidence="1" id="KW-0547">Nucleotide-binding</keyword>
<keyword evidence="1" id="KW-0067">ATP-binding</keyword>
<proteinExistence type="predicted"/>
<dbReference type="InterPro" id="IPR012961">
    <property type="entry name" value="Ski2/MTR4_C"/>
</dbReference>
<dbReference type="GO" id="GO:0004386">
    <property type="term" value="F:helicase activity"/>
    <property type="evidence" value="ECO:0007669"/>
    <property type="project" value="UniProtKB-KW"/>
</dbReference>
<dbReference type="Proteomes" id="UP000049023">
    <property type="component" value="Unassembled WGS sequence"/>
</dbReference>
<sequence length="117" mass="12746">MPTPRLRQALTQTSRLSTTLRADEQAHRITPSREPDDGFVRVIYRWSRTGDLAAALAAADVNGSGSPLLAGDFVRWCRQVLDLLDQVRNAAPNPELRATAKRAIGDIRRGVVAVDAG</sequence>
<evidence type="ECO:0000313" key="1">
    <source>
        <dbReference type="EMBL" id="CKS85840.1"/>
    </source>
</evidence>
<evidence type="ECO:0000313" key="2">
    <source>
        <dbReference type="Proteomes" id="UP000049023"/>
    </source>
</evidence>
<protein>
    <submittedName>
        <fullName evidence="1">ATP-dependent DNA helicase</fullName>
        <ecNumber evidence="1">3.6.1.-</ecNumber>
    </submittedName>
</protein>
<dbReference type="Gene3D" id="1.10.3380.30">
    <property type="match status" value="1"/>
</dbReference>
<keyword evidence="1" id="KW-0347">Helicase</keyword>
<name>A0A654ZG25_MYCTX</name>
<gene>
    <name evidence="1" type="primary">helY_2</name>
    <name evidence="1" type="ORF">ERS027661_03621</name>
</gene>
<dbReference type="SMART" id="SM01142">
    <property type="entry name" value="DSHCT"/>
    <property type="match status" value="1"/>
</dbReference>
<dbReference type="Pfam" id="PF08148">
    <property type="entry name" value="DSHCT"/>
    <property type="match status" value="1"/>
</dbReference>
<dbReference type="EMBL" id="CNFU01000992">
    <property type="protein sequence ID" value="CKS85840.1"/>
    <property type="molecule type" value="Genomic_DNA"/>
</dbReference>
<accession>A0A654ZG25</accession>
<dbReference type="AlphaFoldDB" id="A0A654ZG25"/>
<reference evidence="1 2" key="1">
    <citation type="submission" date="2015-03" db="EMBL/GenBank/DDBJ databases">
        <authorList>
            <consortium name="Pathogen Informatics"/>
        </authorList>
    </citation>
    <scope>NUCLEOTIDE SEQUENCE [LARGE SCALE GENOMIC DNA]</scope>
    <source>
        <strain evidence="1 2">Bir 187</strain>
    </source>
</reference>
<dbReference type="GO" id="GO:0016787">
    <property type="term" value="F:hydrolase activity"/>
    <property type="evidence" value="ECO:0007669"/>
    <property type="project" value="UniProtKB-KW"/>
</dbReference>
<organism evidence="1 2">
    <name type="scientific">Mycobacterium tuberculosis</name>
    <dbReference type="NCBI Taxonomy" id="1773"/>
    <lineage>
        <taxon>Bacteria</taxon>
        <taxon>Bacillati</taxon>
        <taxon>Actinomycetota</taxon>
        <taxon>Actinomycetes</taxon>
        <taxon>Mycobacteriales</taxon>
        <taxon>Mycobacteriaceae</taxon>
        <taxon>Mycobacterium</taxon>
        <taxon>Mycobacterium tuberculosis complex</taxon>
    </lineage>
</organism>
<keyword evidence="1" id="KW-0378">Hydrolase</keyword>